<dbReference type="AlphaFoldDB" id="A0A448X4I2"/>
<evidence type="ECO:0000313" key="2">
    <source>
        <dbReference type="Proteomes" id="UP000784294"/>
    </source>
</evidence>
<accession>A0A448X4I2</accession>
<keyword evidence="2" id="KW-1185">Reference proteome</keyword>
<reference evidence="1" key="1">
    <citation type="submission" date="2018-11" db="EMBL/GenBank/DDBJ databases">
        <authorList>
            <consortium name="Pathogen Informatics"/>
        </authorList>
    </citation>
    <scope>NUCLEOTIDE SEQUENCE</scope>
</reference>
<protein>
    <submittedName>
        <fullName evidence="1">Uncharacterized protein</fullName>
    </submittedName>
</protein>
<organism evidence="1 2">
    <name type="scientific">Protopolystoma xenopodis</name>
    <dbReference type="NCBI Taxonomy" id="117903"/>
    <lineage>
        <taxon>Eukaryota</taxon>
        <taxon>Metazoa</taxon>
        <taxon>Spiralia</taxon>
        <taxon>Lophotrochozoa</taxon>
        <taxon>Platyhelminthes</taxon>
        <taxon>Monogenea</taxon>
        <taxon>Polyopisthocotylea</taxon>
        <taxon>Polystomatidea</taxon>
        <taxon>Polystomatidae</taxon>
        <taxon>Protopolystoma</taxon>
    </lineage>
</organism>
<sequence length="123" mass="13889">MSHVYTYGACHRFIYVSTGTLIYDPKNSLKLEANMGASIHLPCPLLMPALLGVLRYPIWFRASGHQWLPADPNHARLEGLRPGDFGAYYCFWLQTGRDSTRAQVASRLGVNQVMLLPRFDSSF</sequence>
<proteinExistence type="predicted"/>
<comment type="caution">
    <text evidence="1">The sequence shown here is derived from an EMBL/GenBank/DDBJ whole genome shotgun (WGS) entry which is preliminary data.</text>
</comment>
<gene>
    <name evidence="1" type="ORF">PXEA_LOCUS21296</name>
</gene>
<evidence type="ECO:0000313" key="1">
    <source>
        <dbReference type="EMBL" id="VEL27856.1"/>
    </source>
</evidence>
<name>A0A448X4I2_9PLAT</name>
<dbReference type="EMBL" id="CAAALY010090392">
    <property type="protein sequence ID" value="VEL27856.1"/>
    <property type="molecule type" value="Genomic_DNA"/>
</dbReference>
<feature type="non-terminal residue" evidence="1">
    <location>
        <position position="1"/>
    </location>
</feature>
<dbReference type="Proteomes" id="UP000784294">
    <property type="component" value="Unassembled WGS sequence"/>
</dbReference>